<proteinExistence type="predicted"/>
<protein>
    <submittedName>
        <fullName evidence="2">Uncharacterized protein</fullName>
    </submittedName>
</protein>
<dbReference type="Proteomes" id="UP000050509">
    <property type="component" value="Unassembled WGS sequence"/>
</dbReference>
<feature type="non-terminal residue" evidence="2">
    <location>
        <position position="76"/>
    </location>
</feature>
<evidence type="ECO:0000313" key="2">
    <source>
        <dbReference type="EMBL" id="KPV48047.1"/>
    </source>
</evidence>
<dbReference type="AlphaFoldDB" id="A0A0P9CPT4"/>
<reference evidence="2 3" key="1">
    <citation type="submission" date="2015-09" db="EMBL/GenBank/DDBJ databases">
        <title>Draft genome sequence of Kouleothrix aurantiaca JCM 19913.</title>
        <authorList>
            <person name="Hemp J."/>
        </authorList>
    </citation>
    <scope>NUCLEOTIDE SEQUENCE [LARGE SCALE GENOMIC DNA]</scope>
    <source>
        <strain evidence="2 3">COM-B</strain>
    </source>
</reference>
<gene>
    <name evidence="2" type="ORF">SE17_40170</name>
</gene>
<sequence length="76" mass="8577">MSDEATWQPRKIYPSTTDTSRKGTPVEFKEYLKHDGYVTGIAYYSNPQGQGNFRIYVHGQPEAVDKFAAEASIISM</sequence>
<accession>A0A0P9CPT4</accession>
<comment type="caution">
    <text evidence="2">The sequence shown here is derived from an EMBL/GenBank/DDBJ whole genome shotgun (WGS) entry which is preliminary data.</text>
</comment>
<feature type="region of interest" description="Disordered" evidence="1">
    <location>
        <begin position="1"/>
        <end position="22"/>
    </location>
</feature>
<dbReference type="EMBL" id="LJCR01002995">
    <property type="protein sequence ID" value="KPV48047.1"/>
    <property type="molecule type" value="Genomic_DNA"/>
</dbReference>
<evidence type="ECO:0000313" key="3">
    <source>
        <dbReference type="Proteomes" id="UP000050509"/>
    </source>
</evidence>
<organism evidence="2 3">
    <name type="scientific">Kouleothrix aurantiaca</name>
    <dbReference type="NCBI Taxonomy" id="186479"/>
    <lineage>
        <taxon>Bacteria</taxon>
        <taxon>Bacillati</taxon>
        <taxon>Chloroflexota</taxon>
        <taxon>Chloroflexia</taxon>
        <taxon>Chloroflexales</taxon>
        <taxon>Roseiflexineae</taxon>
        <taxon>Roseiflexaceae</taxon>
        <taxon>Kouleothrix</taxon>
    </lineage>
</organism>
<name>A0A0P9CPT4_9CHLR</name>
<evidence type="ECO:0000256" key="1">
    <source>
        <dbReference type="SAM" id="MobiDB-lite"/>
    </source>
</evidence>
<keyword evidence="3" id="KW-1185">Reference proteome</keyword>